<dbReference type="InterPro" id="IPR016208">
    <property type="entry name" value="Ald_Oxase/xanthine_DH-like"/>
</dbReference>
<dbReference type="InterPro" id="IPR016169">
    <property type="entry name" value="FAD-bd_PCMH_sub2"/>
</dbReference>
<feature type="domain" description="FAD-binding PCMH-type" evidence="15">
    <location>
        <begin position="213"/>
        <end position="406"/>
    </location>
</feature>
<evidence type="ECO:0000256" key="5">
    <source>
        <dbReference type="ARBA" id="ARBA00022630"/>
    </source>
</evidence>
<dbReference type="PANTHER" id="PTHR45444:SF3">
    <property type="entry name" value="XANTHINE DEHYDROGENASE"/>
    <property type="match status" value="1"/>
</dbReference>
<dbReference type="SUPFAM" id="SSF56003">
    <property type="entry name" value="Molybdenum cofactor-binding domain"/>
    <property type="match status" value="1"/>
</dbReference>
<dbReference type="InterPro" id="IPR016166">
    <property type="entry name" value="FAD-bd_PCMH"/>
</dbReference>
<evidence type="ECO:0000256" key="1">
    <source>
        <dbReference type="ARBA" id="ARBA00001924"/>
    </source>
</evidence>
<dbReference type="EMBL" id="JAPMOS010000011">
    <property type="protein sequence ID" value="KAJ4460787.1"/>
    <property type="molecule type" value="Genomic_DNA"/>
</dbReference>
<comment type="cofactor">
    <cofactor evidence="1">
        <name>Mo-molybdopterin</name>
        <dbReference type="ChEBI" id="CHEBI:71302"/>
    </cofactor>
</comment>
<dbReference type="SUPFAM" id="SSF54665">
    <property type="entry name" value="CO dehydrogenase molybdoprotein N-domain-like"/>
    <property type="match status" value="1"/>
</dbReference>
<dbReference type="InterPro" id="IPR036683">
    <property type="entry name" value="CO_DH_flav_C_dom_sf"/>
</dbReference>
<evidence type="ECO:0000256" key="2">
    <source>
        <dbReference type="ARBA" id="ARBA00001974"/>
    </source>
</evidence>
<evidence type="ECO:0000313" key="17">
    <source>
        <dbReference type="Proteomes" id="UP001141327"/>
    </source>
</evidence>
<dbReference type="SUPFAM" id="SSF56176">
    <property type="entry name" value="FAD-binding/transporter-associated domain-like"/>
    <property type="match status" value="1"/>
</dbReference>
<dbReference type="PIRSF" id="PIRSF000127">
    <property type="entry name" value="Xanthine_DH"/>
    <property type="match status" value="1"/>
</dbReference>
<dbReference type="InterPro" id="IPR006058">
    <property type="entry name" value="2Fe2S_fd_BS"/>
</dbReference>
<dbReference type="CDD" id="cd00207">
    <property type="entry name" value="fer2"/>
    <property type="match status" value="1"/>
</dbReference>
<dbReference type="InterPro" id="IPR036884">
    <property type="entry name" value="2Fe-2S-bd_dom_sf"/>
</dbReference>
<keyword evidence="9 16" id="KW-0560">Oxidoreductase</keyword>
<keyword evidence="7" id="KW-0479">Metal-binding</keyword>
<dbReference type="Gene3D" id="3.30.465.10">
    <property type="match status" value="1"/>
</dbReference>
<feature type="compositionally biased region" description="Low complexity" evidence="13">
    <location>
        <begin position="1413"/>
        <end position="1425"/>
    </location>
</feature>
<organism evidence="16 17">
    <name type="scientific">Paratrimastix pyriformis</name>
    <dbReference type="NCBI Taxonomy" id="342808"/>
    <lineage>
        <taxon>Eukaryota</taxon>
        <taxon>Metamonada</taxon>
        <taxon>Preaxostyla</taxon>
        <taxon>Paratrimastigidae</taxon>
        <taxon>Paratrimastix</taxon>
    </lineage>
</organism>
<dbReference type="Pfam" id="PF01799">
    <property type="entry name" value="Fer2_2"/>
    <property type="match status" value="1"/>
</dbReference>
<dbReference type="Pfam" id="PF00941">
    <property type="entry name" value="FAD_binding_5"/>
    <property type="match status" value="1"/>
</dbReference>
<dbReference type="Gene3D" id="1.10.150.120">
    <property type="entry name" value="[2Fe-2S]-binding domain"/>
    <property type="match status" value="1"/>
</dbReference>
<reference evidence="16" key="1">
    <citation type="journal article" date="2022" name="bioRxiv">
        <title>Genomics of Preaxostyla Flagellates Illuminates Evolutionary Transitions and the Path Towards Mitochondrial Loss.</title>
        <authorList>
            <person name="Novak L.V.F."/>
            <person name="Treitli S.C."/>
            <person name="Pyrih J."/>
            <person name="Halakuc P."/>
            <person name="Pipaliya S.V."/>
            <person name="Vacek V."/>
            <person name="Brzon O."/>
            <person name="Soukal P."/>
            <person name="Eme L."/>
            <person name="Dacks J.B."/>
            <person name="Karnkowska A."/>
            <person name="Elias M."/>
            <person name="Hampl V."/>
        </authorList>
    </citation>
    <scope>NUCLEOTIDE SEQUENCE</scope>
    <source>
        <strain evidence="16">RCP-MX</strain>
    </source>
</reference>
<dbReference type="SUPFAM" id="SSF47741">
    <property type="entry name" value="CO dehydrogenase ISP C-domain like"/>
    <property type="match status" value="1"/>
</dbReference>
<feature type="domain" description="2Fe-2S ferredoxin-type" evidence="14">
    <location>
        <begin position="3"/>
        <end position="91"/>
    </location>
</feature>
<dbReference type="InterPro" id="IPR012675">
    <property type="entry name" value="Beta-grasp_dom_sf"/>
</dbReference>
<evidence type="ECO:0000256" key="4">
    <source>
        <dbReference type="ARBA" id="ARBA00022505"/>
    </source>
</evidence>
<evidence type="ECO:0000256" key="6">
    <source>
        <dbReference type="ARBA" id="ARBA00022714"/>
    </source>
</evidence>
<dbReference type="Proteomes" id="UP001141327">
    <property type="component" value="Unassembled WGS sequence"/>
</dbReference>
<dbReference type="PROSITE" id="PS51387">
    <property type="entry name" value="FAD_PCMH"/>
    <property type="match status" value="1"/>
</dbReference>
<gene>
    <name evidence="16" type="ORF">PAPYR_3035</name>
</gene>
<evidence type="ECO:0000256" key="7">
    <source>
        <dbReference type="ARBA" id="ARBA00022723"/>
    </source>
</evidence>
<dbReference type="Pfam" id="PF20256">
    <property type="entry name" value="MoCoBD_2"/>
    <property type="match status" value="2"/>
</dbReference>
<dbReference type="InterPro" id="IPR005107">
    <property type="entry name" value="CO_DH_flav_C"/>
</dbReference>
<dbReference type="Pfam" id="PF02738">
    <property type="entry name" value="MoCoBD_1"/>
    <property type="match status" value="1"/>
</dbReference>
<dbReference type="Pfam" id="PF01315">
    <property type="entry name" value="Ald_Xan_dh_C"/>
    <property type="match status" value="1"/>
</dbReference>
<dbReference type="InterPro" id="IPR037165">
    <property type="entry name" value="AldOxase/xan_DH_Mopterin-bd_sf"/>
</dbReference>
<evidence type="ECO:0000256" key="13">
    <source>
        <dbReference type="SAM" id="MobiDB-lite"/>
    </source>
</evidence>
<dbReference type="PANTHER" id="PTHR45444">
    <property type="entry name" value="XANTHINE DEHYDROGENASE"/>
    <property type="match status" value="1"/>
</dbReference>
<dbReference type="InterPro" id="IPR002888">
    <property type="entry name" value="2Fe-2S-bd"/>
</dbReference>
<dbReference type="PROSITE" id="PS51085">
    <property type="entry name" value="2FE2S_FER_2"/>
    <property type="match status" value="1"/>
</dbReference>
<comment type="similarity">
    <text evidence="3">Belongs to the xanthine dehydrogenase family.</text>
</comment>
<dbReference type="Gene3D" id="3.30.365.10">
    <property type="entry name" value="Aldehyde oxidase/xanthine dehydrogenase, molybdopterin binding domain"/>
    <property type="match status" value="4"/>
</dbReference>
<comment type="cofactor">
    <cofactor evidence="2">
        <name>FAD</name>
        <dbReference type="ChEBI" id="CHEBI:57692"/>
    </cofactor>
</comment>
<keyword evidence="10" id="KW-0408">Iron</keyword>
<dbReference type="InterPro" id="IPR036010">
    <property type="entry name" value="2Fe-2S_ferredoxin-like_sf"/>
</dbReference>
<evidence type="ECO:0000313" key="16">
    <source>
        <dbReference type="EMBL" id="KAJ4460787.1"/>
    </source>
</evidence>
<dbReference type="Gene3D" id="3.10.20.30">
    <property type="match status" value="1"/>
</dbReference>
<keyword evidence="5" id="KW-0285">Flavoprotein</keyword>
<feature type="region of interest" description="Disordered" evidence="13">
    <location>
        <begin position="1134"/>
        <end position="1226"/>
    </location>
</feature>
<dbReference type="Gene3D" id="3.30.43.10">
    <property type="entry name" value="Uridine Diphospho-n-acetylenolpyruvylglucosamine Reductase, domain 2"/>
    <property type="match status" value="1"/>
</dbReference>
<feature type="compositionally biased region" description="Pro residues" evidence="13">
    <location>
        <begin position="1139"/>
        <end position="1208"/>
    </location>
</feature>
<keyword evidence="8" id="KW-0274">FAD</keyword>
<comment type="cofactor">
    <cofactor evidence="12">
        <name>[2Fe-2S] cluster</name>
        <dbReference type="ChEBI" id="CHEBI:190135"/>
    </cofactor>
</comment>
<evidence type="ECO:0000256" key="8">
    <source>
        <dbReference type="ARBA" id="ARBA00022827"/>
    </source>
</evidence>
<feature type="region of interest" description="Disordered" evidence="13">
    <location>
        <begin position="1413"/>
        <end position="1432"/>
    </location>
</feature>
<dbReference type="Gene3D" id="3.30.390.50">
    <property type="entry name" value="CO dehydrogenase flavoprotein, C-terminal domain"/>
    <property type="match status" value="1"/>
</dbReference>
<proteinExistence type="inferred from homology"/>
<accession>A0ABQ8USU5</accession>
<sequence length="1432" mass="154981">MEDTLVFYLNKQRIAIQNPRTDVNLATWIRQEAHLTGLKIACAEGGCGACTVMLSYHDPMHNSKIVHKAVAACLIPLCSVDGMVVTTIEGLGSQRAGLHVLQETFVKNHATQCGMCTPGMIIELYAACLNNQFGPCLKALSEIEECFDGNLCRCTGYTSIRDSVREIVLGSSQNLPETDEVTPDLCKRSLLAKITPPDVPAELEARHRLQLCFATPTGRWIRPTSLAEVLALRAAHPGAPLVAGNSEVGLLVNHGQQPAVQIAVTHVGELHGIEVDAARGQVTIRPGTTIAELQEFALGQLRASHQDKAALKYTRAQTMFNMTKYFASHNVRNVATVGGNVCNGSPVSDMLPMLMSFDTLAECTSKVGEEVVRRTVPLREWMKGYRKTALAPTEVLTALRFDFPGPQSHLPAAEGAPIEFCWAQKQTRRREDDIALVSGAMRLRMQRQGAGWVVREARLCFGSMSFMTLSAPRTEECLVGRDLADPATLEAVLASLRDEIRLASDAPGGMIRYRRVMALTFFYKFYCALAQRLGIRVPLFGGRAELRPEEELYLSEPERPQPSQTHFDIRTDTATVGQPLPILSGTVQATGEAKYVSDVAMPYDGTYGVLFSTKAHAKVLRIDATAALAVPGVVTLATREDVRGANCIGTAVHDEECFVPVGGLTPHVGAPLGVLVARTEEIARRAVKLVDYEEVPGAVYTIDEGIAAGKFIEQPFVQQRGDVEKGMAESAHLVEGVVYEGGQIHFAFEPNITIASPGEGDAMEILTATQNVSLSQRLVAHVCGCRISDVVVRTRRLGGAFGSKETRAAWLACACAVAARKVGSPVRLTVSREEDMLTVGHRSPFKIHYKIGFMADGRLHAAEFKVFQNVGCSMDCSFGILKRAVNHCDGVYYVPHIRATGRMVFANRPTNTAFRGFGGPEAMLAMECAMYAVAERAGIDQAQLRLMNAYRPGQLTHYHQLLETAPFVPMFERLIRDTHYADRKAAIERFNAEHAFIKRGIGMVGLKYGCSFESFFMNQGQSLVHLQQDGTVQVCHGGTEMGQGLHLKIAQIAAEAFGVPLDRVAVVQETCTLQCANTQPTAASSGTDLNGMAVLQACEAIKARLEPIMKEAPGKTLADYAKMAYMRRIDLSAHGSARPPQPAAPARPSPPQPAPARPSPPQPAPARPSPPQPAPARPSPPQPAPARPSPPQPSPPQPAPAQPAPARPPFYYATPELGEAGVSPSGEPTQRLFSYFAFGASMTEVEVDTLTGDYRVLQADLIEDVGRSINPAIDLGQIEGAYLQGLGLYTMEEPVWHPSGRLITNSPSWYKIPGWTDQPHALRVTLLPNSANPKAVYSSKAIGEPPLFLASSAVMALMDAINAARKQRGLEAQAPYWTPLTCERIRMLCAGDPCVAAIDEAYARQAQEQLAAGKGPAAAGEAIPPTFELPNQ</sequence>
<dbReference type="EC" id="1.17.1.4" evidence="16"/>
<dbReference type="GO" id="GO:0004854">
    <property type="term" value="F:xanthine dehydrogenase activity"/>
    <property type="evidence" value="ECO:0007669"/>
    <property type="project" value="UniProtKB-EC"/>
</dbReference>
<evidence type="ECO:0000256" key="3">
    <source>
        <dbReference type="ARBA" id="ARBA00006849"/>
    </source>
</evidence>
<protein>
    <submittedName>
        <fullName evidence="16">Xanthine dehydrogenase</fullName>
        <ecNumber evidence="16">1.17.1.4</ecNumber>
    </submittedName>
</protein>
<evidence type="ECO:0000259" key="15">
    <source>
        <dbReference type="PROSITE" id="PS51387"/>
    </source>
</evidence>
<dbReference type="SMART" id="SM01092">
    <property type="entry name" value="CO_deh_flav_C"/>
    <property type="match status" value="1"/>
</dbReference>
<dbReference type="Pfam" id="PF03450">
    <property type="entry name" value="CO_deh_flav_C"/>
    <property type="match status" value="1"/>
</dbReference>
<keyword evidence="17" id="KW-1185">Reference proteome</keyword>
<evidence type="ECO:0000256" key="10">
    <source>
        <dbReference type="ARBA" id="ARBA00023004"/>
    </source>
</evidence>
<keyword evidence="4" id="KW-0500">Molybdenum</keyword>
<evidence type="ECO:0000256" key="12">
    <source>
        <dbReference type="ARBA" id="ARBA00034078"/>
    </source>
</evidence>
<dbReference type="InterPro" id="IPR036318">
    <property type="entry name" value="FAD-bd_PCMH-like_sf"/>
</dbReference>
<comment type="caution">
    <text evidence="16">The sequence shown here is derived from an EMBL/GenBank/DDBJ whole genome shotgun (WGS) entry which is preliminary data.</text>
</comment>
<dbReference type="SUPFAM" id="SSF55447">
    <property type="entry name" value="CO dehydrogenase flavoprotein C-terminal domain-like"/>
    <property type="match status" value="1"/>
</dbReference>
<keyword evidence="6" id="KW-0001">2Fe-2S</keyword>
<dbReference type="SUPFAM" id="SSF54292">
    <property type="entry name" value="2Fe-2S ferredoxin-like"/>
    <property type="match status" value="1"/>
</dbReference>
<dbReference type="InterPro" id="IPR002346">
    <property type="entry name" value="Mopterin_DH_FAD-bd"/>
</dbReference>
<dbReference type="InterPro" id="IPR016167">
    <property type="entry name" value="FAD-bd_PCMH_sub1"/>
</dbReference>
<evidence type="ECO:0000256" key="9">
    <source>
        <dbReference type="ARBA" id="ARBA00023002"/>
    </source>
</evidence>
<dbReference type="SMART" id="SM01008">
    <property type="entry name" value="Ald_Xan_dh_C"/>
    <property type="match status" value="1"/>
</dbReference>
<evidence type="ECO:0000256" key="11">
    <source>
        <dbReference type="ARBA" id="ARBA00023014"/>
    </source>
</evidence>
<dbReference type="InterPro" id="IPR046867">
    <property type="entry name" value="AldOxase/xan_DH_MoCoBD2"/>
</dbReference>
<dbReference type="InterPro" id="IPR000674">
    <property type="entry name" value="Ald_Oxase/Xan_DH_a/b"/>
</dbReference>
<dbReference type="InterPro" id="IPR008274">
    <property type="entry name" value="AldOxase/xan_DH_MoCoBD1"/>
</dbReference>
<name>A0ABQ8USU5_9EUKA</name>
<keyword evidence="11" id="KW-0411">Iron-sulfur</keyword>
<dbReference type="Pfam" id="PF00111">
    <property type="entry name" value="Fer2"/>
    <property type="match status" value="1"/>
</dbReference>
<dbReference type="InterPro" id="IPR001041">
    <property type="entry name" value="2Fe-2S_ferredoxin-type"/>
</dbReference>
<dbReference type="InterPro" id="IPR036856">
    <property type="entry name" value="Ald_Oxase/Xan_DH_a/b_sf"/>
</dbReference>
<evidence type="ECO:0000259" key="14">
    <source>
        <dbReference type="PROSITE" id="PS51085"/>
    </source>
</evidence>
<dbReference type="Gene3D" id="3.90.1170.50">
    <property type="entry name" value="Aldehyde oxidase/xanthine dehydrogenase, a/b hammerhead"/>
    <property type="match status" value="1"/>
</dbReference>
<dbReference type="PROSITE" id="PS00197">
    <property type="entry name" value="2FE2S_FER_1"/>
    <property type="match status" value="1"/>
</dbReference>